<comment type="caution">
    <text evidence="1">The sequence shown here is derived from an EMBL/GenBank/DDBJ whole genome shotgun (WGS) entry which is preliminary data.</text>
</comment>
<evidence type="ECO:0000313" key="2">
    <source>
        <dbReference type="Proteomes" id="UP000023541"/>
    </source>
</evidence>
<protein>
    <submittedName>
        <fullName evidence="1">Uncharacterized protein</fullName>
    </submittedName>
</protein>
<gene>
    <name evidence="1" type="ORF">ATO12_05140</name>
</gene>
<name>A0A023BPL8_9FLAO</name>
<reference evidence="1 2" key="1">
    <citation type="submission" date="2014-04" db="EMBL/GenBank/DDBJ databases">
        <title>Aquimarina sp. 22II-S11-z7 Genome Sequencing.</title>
        <authorList>
            <person name="Lai Q."/>
        </authorList>
    </citation>
    <scope>NUCLEOTIDE SEQUENCE [LARGE SCALE GENOMIC DNA]</scope>
    <source>
        <strain evidence="1 2">22II-S11-z7</strain>
    </source>
</reference>
<dbReference type="EMBL" id="AQRA01000010">
    <property type="protein sequence ID" value="EZH72002.1"/>
    <property type="molecule type" value="Genomic_DNA"/>
</dbReference>
<accession>A0A023BPL8</accession>
<evidence type="ECO:0000313" key="1">
    <source>
        <dbReference type="EMBL" id="EZH72002.1"/>
    </source>
</evidence>
<proteinExistence type="predicted"/>
<dbReference type="STRING" id="1317122.ATO12_05140"/>
<dbReference type="InterPro" id="IPR045534">
    <property type="entry name" value="DUF6428"/>
</dbReference>
<keyword evidence="2" id="KW-1185">Reference proteome</keyword>
<organism evidence="1 2">
    <name type="scientific">Aquimarina atlantica</name>
    <dbReference type="NCBI Taxonomy" id="1317122"/>
    <lineage>
        <taxon>Bacteria</taxon>
        <taxon>Pseudomonadati</taxon>
        <taxon>Bacteroidota</taxon>
        <taxon>Flavobacteriia</taxon>
        <taxon>Flavobacteriales</taxon>
        <taxon>Flavobacteriaceae</taxon>
        <taxon>Aquimarina</taxon>
    </lineage>
</organism>
<dbReference type="OrthoDB" id="66316at2"/>
<dbReference type="AlphaFoldDB" id="A0A023BPL8"/>
<dbReference type="Pfam" id="PF20001">
    <property type="entry name" value="DUF6428"/>
    <property type="match status" value="1"/>
</dbReference>
<dbReference type="Proteomes" id="UP000023541">
    <property type="component" value="Unassembled WGS sequence"/>
</dbReference>
<dbReference type="eggNOG" id="ENOG502ZBU9">
    <property type="taxonomic scope" value="Bacteria"/>
</dbReference>
<dbReference type="RefSeq" id="WP_034246316.1">
    <property type="nucleotide sequence ID" value="NZ_AQRA01000010.1"/>
</dbReference>
<sequence length="162" mass="17916">MNTSDFITLLAEHQDKSLLFEYAPGMLVGTNYHITEVKHITVDAVDCGAGTDFWKETIIQLWESPGELGKSDYMSTYKALAILRKVGKMKSYEMDAVVKIEYGNTMFHTAQLHIADFEIKKDQLILKLTVNPTDCKAKEVCGITTETHAEEAASCAPGSGCC</sequence>